<proteinExistence type="inferred from homology"/>
<evidence type="ECO:0000256" key="4">
    <source>
        <dbReference type="ARBA" id="ARBA00022801"/>
    </source>
</evidence>
<dbReference type="PRINTS" id="PR00446">
    <property type="entry name" value="HYDRGNUPTAKE"/>
</dbReference>
<dbReference type="NCBIfam" id="TIGR00072">
    <property type="entry name" value="hydrog_prot"/>
    <property type="match status" value="1"/>
</dbReference>
<organism evidence="5 6">
    <name type="scientific">Carboxydocella sporoproducens DSM 16521</name>
    <dbReference type="NCBI Taxonomy" id="1121270"/>
    <lineage>
        <taxon>Bacteria</taxon>
        <taxon>Bacillati</taxon>
        <taxon>Bacillota</taxon>
        <taxon>Clostridia</taxon>
        <taxon>Eubacteriales</taxon>
        <taxon>Clostridiales Family XVI. Incertae Sedis</taxon>
        <taxon>Carboxydocella</taxon>
    </lineage>
</organism>
<dbReference type="GO" id="GO:0008047">
    <property type="term" value="F:enzyme activator activity"/>
    <property type="evidence" value="ECO:0007669"/>
    <property type="project" value="InterPro"/>
</dbReference>
<evidence type="ECO:0000256" key="1">
    <source>
        <dbReference type="ARBA" id="ARBA00006814"/>
    </source>
</evidence>
<keyword evidence="2 5" id="KW-0645">Protease</keyword>
<keyword evidence="4" id="KW-0378">Hydrolase</keyword>
<dbReference type="CDD" id="cd06062">
    <property type="entry name" value="H2MP_MemB-H2up"/>
    <property type="match status" value="1"/>
</dbReference>
<dbReference type="GO" id="GO:0016485">
    <property type="term" value="P:protein processing"/>
    <property type="evidence" value="ECO:0007669"/>
    <property type="project" value="TreeGrafter"/>
</dbReference>
<dbReference type="PANTHER" id="PTHR30302:SF1">
    <property type="entry name" value="HYDROGENASE 2 MATURATION PROTEASE"/>
    <property type="match status" value="1"/>
</dbReference>
<evidence type="ECO:0000313" key="6">
    <source>
        <dbReference type="Proteomes" id="UP000189933"/>
    </source>
</evidence>
<dbReference type="Gene3D" id="3.40.50.1450">
    <property type="entry name" value="HybD-like"/>
    <property type="match status" value="1"/>
</dbReference>
<dbReference type="AlphaFoldDB" id="A0A1T4S2L9"/>
<reference evidence="6" key="1">
    <citation type="submission" date="2017-02" db="EMBL/GenBank/DDBJ databases">
        <authorList>
            <person name="Varghese N."/>
            <person name="Submissions S."/>
        </authorList>
    </citation>
    <scope>NUCLEOTIDE SEQUENCE [LARGE SCALE GENOMIC DNA]</scope>
    <source>
        <strain evidence="6">DSM 16521</strain>
    </source>
</reference>
<sequence>MRDKKKSQVLVLGIGNEILQDEGLGIHAARMLEKMNLPEEVEVIAGGTAGLALLPLLKEKDYLIVIDAVNARTEPGAIFKFKPDQVDVYPLEYQLSFHQLGLYDVLRVAQLLGDCPDTTIFGMQPGTISWGMELTPPIADNLPRLVELVVEEINKILGKGPH</sequence>
<evidence type="ECO:0000256" key="2">
    <source>
        <dbReference type="ARBA" id="ARBA00022670"/>
    </source>
</evidence>
<keyword evidence="6" id="KW-1185">Reference proteome</keyword>
<accession>A0A1T4S2L9</accession>
<dbReference type="Pfam" id="PF01750">
    <property type="entry name" value="HycI"/>
    <property type="match status" value="1"/>
</dbReference>
<evidence type="ECO:0000256" key="3">
    <source>
        <dbReference type="ARBA" id="ARBA00022750"/>
    </source>
</evidence>
<keyword evidence="3" id="KW-0064">Aspartyl protease</keyword>
<comment type="similarity">
    <text evidence="1">Belongs to the peptidase A31 family.</text>
</comment>
<dbReference type="RefSeq" id="WP_078666394.1">
    <property type="nucleotide sequence ID" value="NZ_FUXM01000041.1"/>
</dbReference>
<dbReference type="InterPro" id="IPR000671">
    <property type="entry name" value="Peptidase_A31"/>
</dbReference>
<dbReference type="InterPro" id="IPR023430">
    <property type="entry name" value="Pept_HybD-like_dom_sf"/>
</dbReference>
<dbReference type="PANTHER" id="PTHR30302">
    <property type="entry name" value="HYDROGENASE 1 MATURATION PROTEASE"/>
    <property type="match status" value="1"/>
</dbReference>
<gene>
    <name evidence="5" type="ORF">SAMN02745885_02404</name>
</gene>
<evidence type="ECO:0000313" key="5">
    <source>
        <dbReference type="EMBL" id="SKA22483.1"/>
    </source>
</evidence>
<dbReference type="GO" id="GO:0004190">
    <property type="term" value="F:aspartic-type endopeptidase activity"/>
    <property type="evidence" value="ECO:0007669"/>
    <property type="project" value="UniProtKB-KW"/>
</dbReference>
<dbReference type="EMBL" id="FUXM01000041">
    <property type="protein sequence ID" value="SKA22483.1"/>
    <property type="molecule type" value="Genomic_DNA"/>
</dbReference>
<protein>
    <submittedName>
        <fullName evidence="5">Hydrogenase maturation protease</fullName>
    </submittedName>
</protein>
<name>A0A1T4S2L9_9FIRM</name>
<dbReference type="OrthoDB" id="9794619at2"/>
<dbReference type="SUPFAM" id="SSF53163">
    <property type="entry name" value="HybD-like"/>
    <property type="match status" value="1"/>
</dbReference>
<dbReference type="Proteomes" id="UP000189933">
    <property type="component" value="Unassembled WGS sequence"/>
</dbReference>